<evidence type="ECO:0000259" key="2">
    <source>
        <dbReference type="Pfam" id="PF26534"/>
    </source>
</evidence>
<feature type="domain" description="NTF2-like" evidence="2">
    <location>
        <begin position="30"/>
        <end position="141"/>
    </location>
</feature>
<keyword evidence="4" id="KW-1185">Reference proteome</keyword>
<dbReference type="Proteomes" id="UP000799421">
    <property type="component" value="Unassembled WGS sequence"/>
</dbReference>
<sequence length="157" mass="17368">MFRLLALTLLTLPFTLADSDQYCPDSDYALEPEDAYDLAYNFGKLVSNYNSDLADNTLDPSFVDFSEGVNSMIDNGGDSPVSLLGPTFSSRTGFKDASSKQPSVPFRLKQVWVSCDWVTFRWESDQSPKPVVGISVGHAVPAPFGNLTPFRYVCDFE</sequence>
<dbReference type="EMBL" id="MU006038">
    <property type="protein sequence ID" value="KAF2857545.1"/>
    <property type="molecule type" value="Genomic_DNA"/>
</dbReference>
<evidence type="ECO:0000313" key="3">
    <source>
        <dbReference type="EMBL" id="KAF2857545.1"/>
    </source>
</evidence>
<organism evidence="3 4">
    <name type="scientific">Piedraia hortae CBS 480.64</name>
    <dbReference type="NCBI Taxonomy" id="1314780"/>
    <lineage>
        <taxon>Eukaryota</taxon>
        <taxon>Fungi</taxon>
        <taxon>Dikarya</taxon>
        <taxon>Ascomycota</taxon>
        <taxon>Pezizomycotina</taxon>
        <taxon>Dothideomycetes</taxon>
        <taxon>Dothideomycetidae</taxon>
        <taxon>Capnodiales</taxon>
        <taxon>Piedraiaceae</taxon>
        <taxon>Piedraia</taxon>
    </lineage>
</organism>
<evidence type="ECO:0000256" key="1">
    <source>
        <dbReference type="SAM" id="SignalP"/>
    </source>
</evidence>
<evidence type="ECO:0000313" key="4">
    <source>
        <dbReference type="Proteomes" id="UP000799421"/>
    </source>
</evidence>
<dbReference type="Pfam" id="PF26534">
    <property type="entry name" value="NTF2_7"/>
    <property type="match status" value="1"/>
</dbReference>
<dbReference type="AlphaFoldDB" id="A0A6A7BS09"/>
<keyword evidence="1" id="KW-0732">Signal</keyword>
<dbReference type="InterPro" id="IPR058645">
    <property type="entry name" value="NTF2-like_dom_7"/>
</dbReference>
<reference evidence="3" key="1">
    <citation type="journal article" date="2020" name="Stud. Mycol.">
        <title>101 Dothideomycetes genomes: a test case for predicting lifestyles and emergence of pathogens.</title>
        <authorList>
            <person name="Haridas S."/>
            <person name="Albert R."/>
            <person name="Binder M."/>
            <person name="Bloem J."/>
            <person name="Labutti K."/>
            <person name="Salamov A."/>
            <person name="Andreopoulos B."/>
            <person name="Baker S."/>
            <person name="Barry K."/>
            <person name="Bills G."/>
            <person name="Bluhm B."/>
            <person name="Cannon C."/>
            <person name="Castanera R."/>
            <person name="Culley D."/>
            <person name="Daum C."/>
            <person name="Ezra D."/>
            <person name="Gonzalez J."/>
            <person name="Henrissat B."/>
            <person name="Kuo A."/>
            <person name="Liang C."/>
            <person name="Lipzen A."/>
            <person name="Lutzoni F."/>
            <person name="Magnuson J."/>
            <person name="Mondo S."/>
            <person name="Nolan M."/>
            <person name="Ohm R."/>
            <person name="Pangilinan J."/>
            <person name="Park H.-J."/>
            <person name="Ramirez L."/>
            <person name="Alfaro M."/>
            <person name="Sun H."/>
            <person name="Tritt A."/>
            <person name="Yoshinaga Y."/>
            <person name="Zwiers L.-H."/>
            <person name="Turgeon B."/>
            <person name="Goodwin S."/>
            <person name="Spatafora J."/>
            <person name="Crous P."/>
            <person name="Grigoriev I."/>
        </authorList>
    </citation>
    <scope>NUCLEOTIDE SEQUENCE</scope>
    <source>
        <strain evidence="3">CBS 480.64</strain>
    </source>
</reference>
<accession>A0A6A7BS09</accession>
<feature type="signal peptide" evidence="1">
    <location>
        <begin position="1"/>
        <end position="17"/>
    </location>
</feature>
<name>A0A6A7BS09_9PEZI</name>
<proteinExistence type="predicted"/>
<feature type="chain" id="PRO_5025534177" description="NTF2-like domain-containing protein" evidence="1">
    <location>
        <begin position="18"/>
        <end position="157"/>
    </location>
</feature>
<dbReference type="OrthoDB" id="5596743at2759"/>
<gene>
    <name evidence="3" type="ORF">K470DRAFT_260710</name>
</gene>
<protein>
    <recommendedName>
        <fullName evidence="2">NTF2-like domain-containing protein</fullName>
    </recommendedName>
</protein>